<keyword evidence="5" id="KW-1185">Reference proteome</keyword>
<organism evidence="4 5">
    <name type="scientific">Caenispirillum salinarum AK4</name>
    <dbReference type="NCBI Taxonomy" id="1238182"/>
    <lineage>
        <taxon>Bacteria</taxon>
        <taxon>Pseudomonadati</taxon>
        <taxon>Pseudomonadota</taxon>
        <taxon>Alphaproteobacteria</taxon>
        <taxon>Rhodospirillales</taxon>
        <taxon>Novispirillaceae</taxon>
        <taxon>Caenispirillum</taxon>
    </lineage>
</organism>
<feature type="binding site" evidence="3">
    <location>
        <position position="141"/>
    </location>
    <ligand>
        <name>a divalent metal cation</name>
        <dbReference type="ChEBI" id="CHEBI:60240"/>
    </ligand>
</feature>
<dbReference type="Proteomes" id="UP000009881">
    <property type="component" value="Unassembled WGS sequence"/>
</dbReference>
<feature type="binding site" evidence="3">
    <location>
        <position position="137"/>
    </location>
    <ligand>
        <name>a divalent metal cation</name>
        <dbReference type="ChEBI" id="CHEBI:60240"/>
    </ligand>
</feature>
<protein>
    <submittedName>
        <fullName evidence="4">Putative damage inducible protein</fullName>
    </submittedName>
</protein>
<dbReference type="InterPro" id="IPR007837">
    <property type="entry name" value="DinB"/>
</dbReference>
<evidence type="ECO:0000256" key="3">
    <source>
        <dbReference type="PIRSR" id="PIRSR607837-1"/>
    </source>
</evidence>
<keyword evidence="2 3" id="KW-0479">Metal-binding</keyword>
<reference evidence="4 5" key="1">
    <citation type="journal article" date="2013" name="Genome Announc.">
        <title>Draft Genome Sequence of an Alphaproteobacterium, Caenispirillum salinarum AK4(T), Isolated from a Solar Saltern.</title>
        <authorList>
            <person name="Khatri I."/>
            <person name="Singh A."/>
            <person name="Korpole S."/>
            <person name="Pinnaka A.K."/>
            <person name="Subramanian S."/>
        </authorList>
    </citation>
    <scope>NUCLEOTIDE SEQUENCE [LARGE SCALE GENOMIC DNA]</scope>
    <source>
        <strain evidence="4 5">AK4</strain>
    </source>
</reference>
<dbReference type="PANTHER" id="PTHR37302">
    <property type="entry name" value="SLR1116 PROTEIN"/>
    <property type="match status" value="1"/>
</dbReference>
<dbReference type="OrthoDB" id="9807509at2"/>
<comment type="similarity">
    <text evidence="1">Belongs to the DinB family.</text>
</comment>
<comment type="caution">
    <text evidence="4">The sequence shown here is derived from an EMBL/GenBank/DDBJ whole genome shotgun (WGS) entry which is preliminary data.</text>
</comment>
<evidence type="ECO:0000256" key="1">
    <source>
        <dbReference type="ARBA" id="ARBA00008635"/>
    </source>
</evidence>
<dbReference type="eggNOG" id="COG2318">
    <property type="taxonomic scope" value="Bacteria"/>
</dbReference>
<name>K9GYJ2_9PROT</name>
<proteinExistence type="inferred from homology"/>
<gene>
    <name evidence="4" type="ORF">C882_4306</name>
</gene>
<feature type="binding site" evidence="3">
    <location>
        <position position="53"/>
    </location>
    <ligand>
        <name>a divalent metal cation</name>
        <dbReference type="ChEBI" id="CHEBI:60240"/>
    </ligand>
</feature>
<dbReference type="Gene3D" id="1.20.120.450">
    <property type="entry name" value="dinb family like domain"/>
    <property type="match status" value="1"/>
</dbReference>
<evidence type="ECO:0000313" key="5">
    <source>
        <dbReference type="Proteomes" id="UP000009881"/>
    </source>
</evidence>
<dbReference type="AlphaFoldDB" id="K9GYJ2"/>
<sequence length="175" mass="19601">MSMSQTVRHVRTMARYNAWANTRLYDAVVALPPGEAVRERPSFFGSIVKTLNHVLVGDRIWFSRIAGTDAGVSRLDEVLYADPQALYGAREDFDAHIIRTVDGWDDARLAGTFRYANMAGETFEQPLHPVLTHVFNHQAHHRGQVHQMLSESGAEPPSIDLIYFLRDPASVLEAG</sequence>
<evidence type="ECO:0000313" key="4">
    <source>
        <dbReference type="EMBL" id="EKV30347.1"/>
    </source>
</evidence>
<dbReference type="STRING" id="1238182.C882_4306"/>
<accession>K9GYJ2</accession>
<evidence type="ECO:0000256" key="2">
    <source>
        <dbReference type="ARBA" id="ARBA00022723"/>
    </source>
</evidence>
<dbReference type="SUPFAM" id="SSF109854">
    <property type="entry name" value="DinB/YfiT-like putative metalloenzymes"/>
    <property type="match status" value="1"/>
</dbReference>
<dbReference type="GO" id="GO:0046872">
    <property type="term" value="F:metal ion binding"/>
    <property type="evidence" value="ECO:0007669"/>
    <property type="project" value="UniProtKB-KW"/>
</dbReference>
<dbReference type="Pfam" id="PF05163">
    <property type="entry name" value="DinB"/>
    <property type="match status" value="1"/>
</dbReference>
<dbReference type="PANTHER" id="PTHR37302:SF1">
    <property type="entry name" value="PROTEIN DINB"/>
    <property type="match status" value="1"/>
</dbReference>
<dbReference type="EMBL" id="ANHY01000008">
    <property type="protein sequence ID" value="EKV30347.1"/>
    <property type="molecule type" value="Genomic_DNA"/>
</dbReference>
<dbReference type="InterPro" id="IPR034660">
    <property type="entry name" value="DinB/YfiT-like"/>
</dbReference>